<dbReference type="InterPro" id="IPR027417">
    <property type="entry name" value="P-loop_NTPase"/>
</dbReference>
<dbReference type="Proteomes" id="UP000289775">
    <property type="component" value="Unassembled WGS sequence"/>
</dbReference>
<dbReference type="GO" id="GO:0005524">
    <property type="term" value="F:ATP binding"/>
    <property type="evidence" value="ECO:0007669"/>
    <property type="project" value="UniProtKB-KW"/>
</dbReference>
<sequence length="428" mass="49614">MEIKDLSINEDILNLFNYTLNDDAKATVKSLLLKPLETKEKILYRQQVIKGFLENISLFETYSYSRIDFRQVYIFLQSFDDEEFLEKGLKLKLHFSKQKHSDYRSRCVQLIMLFHRLHNHYIKRIVTAPFPEEYKNDIRLIDDFLNSFKLDYYENLIRSNKFGVKHIIQIINLISVKKRKKEITAFQDAYTLFEAYISIAKGIRQHKFVFPEITGKQVALTQFYHPLLANPVKNSFEANNNVILITGPNMSGKSTLLKAISICIYLGNIGFAVPAQGAKIPKYDNISVFINLNDDLQSGYSHFMTEIINLKKVVELSGTDKPHYAVFDELFRGTNIDDALEISKTTLKGLLNFKNSLFFVSSHLHQLTEMEEIQDGSIATYYLDCNLKESTPAFTYELKPGWSDIKIGRILFEKEGLNELLQHKHTLS</sequence>
<dbReference type="PANTHER" id="PTHR11361:SF99">
    <property type="entry name" value="DNA MISMATCH REPAIR PROTEIN"/>
    <property type="match status" value="1"/>
</dbReference>
<dbReference type="GO" id="GO:0006298">
    <property type="term" value="P:mismatch repair"/>
    <property type="evidence" value="ECO:0007669"/>
    <property type="project" value="InterPro"/>
</dbReference>
<keyword evidence="6" id="KW-1185">Reference proteome</keyword>
<dbReference type="Pfam" id="PF00488">
    <property type="entry name" value="MutS_V"/>
    <property type="match status" value="1"/>
</dbReference>
<dbReference type="InterPro" id="IPR000432">
    <property type="entry name" value="DNA_mismatch_repair_MutS_C"/>
</dbReference>
<dbReference type="EMBL" id="JUIW01000009">
    <property type="protein sequence ID" value="RYJ41854.1"/>
    <property type="molecule type" value="Genomic_DNA"/>
</dbReference>
<reference evidence="5 6" key="1">
    <citation type="submission" date="2014-12" db="EMBL/GenBank/DDBJ databases">
        <title>Genome sequence of Flavobacterium beibuense RSKm HC5.</title>
        <authorList>
            <person name="Kim J.F."/>
            <person name="Song J.Y."/>
            <person name="Kwak M.-J."/>
            <person name="Lee S.-W."/>
        </authorList>
    </citation>
    <scope>NUCLEOTIDE SEQUENCE [LARGE SCALE GENOMIC DNA]</scope>
    <source>
        <strain evidence="5 6">RSKm HC5</strain>
    </source>
</reference>
<keyword evidence="1" id="KW-0547">Nucleotide-binding</keyword>
<dbReference type="GO" id="GO:0005829">
    <property type="term" value="C:cytosol"/>
    <property type="evidence" value="ECO:0007669"/>
    <property type="project" value="TreeGrafter"/>
</dbReference>
<dbReference type="RefSeq" id="WP_129751864.1">
    <property type="nucleotide sequence ID" value="NZ_JUIW01000009.1"/>
</dbReference>
<dbReference type="PANTHER" id="PTHR11361">
    <property type="entry name" value="DNA MISMATCH REPAIR PROTEIN MUTS FAMILY MEMBER"/>
    <property type="match status" value="1"/>
</dbReference>
<dbReference type="Gene3D" id="3.40.50.300">
    <property type="entry name" value="P-loop containing nucleotide triphosphate hydrolases"/>
    <property type="match status" value="1"/>
</dbReference>
<dbReference type="InterPro" id="IPR045076">
    <property type="entry name" value="MutS"/>
</dbReference>
<evidence type="ECO:0000313" key="6">
    <source>
        <dbReference type="Proteomes" id="UP000289775"/>
    </source>
</evidence>
<dbReference type="GO" id="GO:0030983">
    <property type="term" value="F:mismatched DNA binding"/>
    <property type="evidence" value="ECO:0007669"/>
    <property type="project" value="InterPro"/>
</dbReference>
<comment type="caution">
    <text evidence="5">The sequence shown here is derived from an EMBL/GenBank/DDBJ whole genome shotgun (WGS) entry which is preliminary data.</text>
</comment>
<evidence type="ECO:0000256" key="3">
    <source>
        <dbReference type="ARBA" id="ARBA00023125"/>
    </source>
</evidence>
<evidence type="ECO:0000256" key="2">
    <source>
        <dbReference type="ARBA" id="ARBA00022840"/>
    </source>
</evidence>
<keyword evidence="3" id="KW-0238">DNA-binding</keyword>
<evidence type="ECO:0000313" key="5">
    <source>
        <dbReference type="EMBL" id="RYJ41854.1"/>
    </source>
</evidence>
<keyword evidence="2" id="KW-0067">ATP-binding</keyword>
<dbReference type="SUPFAM" id="SSF52540">
    <property type="entry name" value="P-loop containing nucleoside triphosphate hydrolases"/>
    <property type="match status" value="1"/>
</dbReference>
<accession>A0A444W7N4</accession>
<name>A0A444W7N4_9FLAO</name>
<protein>
    <submittedName>
        <fullName evidence="5">DNA mismatch repair protein MutS domain-containing protein</fullName>
    </submittedName>
</protein>
<proteinExistence type="predicted"/>
<evidence type="ECO:0000256" key="1">
    <source>
        <dbReference type="ARBA" id="ARBA00022741"/>
    </source>
</evidence>
<dbReference type="GO" id="GO:0140664">
    <property type="term" value="F:ATP-dependent DNA damage sensor activity"/>
    <property type="evidence" value="ECO:0007669"/>
    <property type="project" value="InterPro"/>
</dbReference>
<dbReference type="AlphaFoldDB" id="A0A444W7N4"/>
<dbReference type="SMART" id="SM00534">
    <property type="entry name" value="MUTSac"/>
    <property type="match status" value="1"/>
</dbReference>
<organism evidence="5 6">
    <name type="scientific">Flavobacterium beibuense</name>
    <dbReference type="NCBI Taxonomy" id="657326"/>
    <lineage>
        <taxon>Bacteria</taxon>
        <taxon>Pseudomonadati</taxon>
        <taxon>Bacteroidota</taxon>
        <taxon>Flavobacteriia</taxon>
        <taxon>Flavobacteriales</taxon>
        <taxon>Flavobacteriaceae</taxon>
        <taxon>Flavobacterium</taxon>
    </lineage>
</organism>
<feature type="domain" description="DNA mismatch repair proteins mutS family" evidence="4">
    <location>
        <begin position="240"/>
        <end position="425"/>
    </location>
</feature>
<evidence type="ECO:0000259" key="4">
    <source>
        <dbReference type="SMART" id="SM00534"/>
    </source>
</evidence>
<dbReference type="OrthoDB" id="9802448at2"/>
<gene>
    <name evidence="5" type="ORF">NU09_2779</name>
</gene>